<dbReference type="InterPro" id="IPR001296">
    <property type="entry name" value="Glyco_trans_1"/>
</dbReference>
<gene>
    <name evidence="3" type="ORF">SAMN06296028_1134</name>
</gene>
<proteinExistence type="predicted"/>
<evidence type="ECO:0000259" key="2">
    <source>
        <dbReference type="Pfam" id="PF00534"/>
    </source>
</evidence>
<dbReference type="GO" id="GO:0016740">
    <property type="term" value="F:transferase activity"/>
    <property type="evidence" value="ECO:0007669"/>
    <property type="project" value="UniProtKB-KW"/>
</dbReference>
<evidence type="ECO:0000313" key="3">
    <source>
        <dbReference type="EMBL" id="SMF18236.1"/>
    </source>
</evidence>
<dbReference type="SUPFAM" id="SSF53756">
    <property type="entry name" value="UDP-Glycosyltransferase/glycogen phosphorylase"/>
    <property type="match status" value="1"/>
</dbReference>
<dbReference type="Gene3D" id="3.40.50.2000">
    <property type="entry name" value="Glycogen Phosphorylase B"/>
    <property type="match status" value="1"/>
</dbReference>
<keyword evidence="1 3" id="KW-0808">Transferase</keyword>
<evidence type="ECO:0000313" key="4">
    <source>
        <dbReference type="Proteomes" id="UP000192929"/>
    </source>
</evidence>
<accession>A0A1X7DMU2</accession>
<dbReference type="EMBL" id="FXAC01000013">
    <property type="protein sequence ID" value="SMF18236.1"/>
    <property type="molecule type" value="Genomic_DNA"/>
</dbReference>
<organism evidence="3 4">
    <name type="scientific">Kocuria marina subsp. indica</name>
    <dbReference type="NCBI Taxonomy" id="1049583"/>
    <lineage>
        <taxon>Bacteria</taxon>
        <taxon>Bacillati</taxon>
        <taxon>Actinomycetota</taxon>
        <taxon>Actinomycetes</taxon>
        <taxon>Micrococcales</taxon>
        <taxon>Micrococcaceae</taxon>
        <taxon>Kocuria</taxon>
    </lineage>
</organism>
<dbReference type="AlphaFoldDB" id="A0A1X7DMU2"/>
<dbReference type="Proteomes" id="UP000192929">
    <property type="component" value="Unassembled WGS sequence"/>
</dbReference>
<feature type="domain" description="Glycosyl transferase family 1" evidence="2">
    <location>
        <begin position="197"/>
        <end position="339"/>
    </location>
</feature>
<keyword evidence="4" id="KW-1185">Reference proteome</keyword>
<evidence type="ECO:0000256" key="1">
    <source>
        <dbReference type="ARBA" id="ARBA00022679"/>
    </source>
</evidence>
<reference evidence="4" key="1">
    <citation type="submission" date="2017-04" db="EMBL/GenBank/DDBJ databases">
        <authorList>
            <person name="Varghese N."/>
            <person name="Submissions S."/>
        </authorList>
    </citation>
    <scope>NUCLEOTIDE SEQUENCE [LARGE SCALE GENOMIC DNA]</scope>
    <source>
        <strain evidence="4">NIO-1021</strain>
    </source>
</reference>
<protein>
    <submittedName>
        <fullName evidence="3">Glycosyltransferase involved in cell wall bisynthesis</fullName>
    </submittedName>
</protein>
<sequence length="391" mass="42647">MRAVLHGFSRMPGSPVNELHQAVRALDVGVPPHLLGYTAVARMNPYQSLLYRAFGEAGVAAAPVLRGFDFNVLPEFSGMTRSQTIHFHWINWVIGVAEDAERARTKARGFLGRVDRLKARGASVVWTAHNLYPHDATYVEEELELQQGLADRADVVHVMSGATTTAMAGLLEVDPAKVIISPHPSYVGAYENYISRSDARAALGIDADETVFLIFGALKSYKGLHEFLDAFQFLCARSTWEKYRLVVAGHPDDDPDVRAFVDRCLLDPNVLIEPARIPGQKAQYYLNAADVGAVTYTRSLNSGAALLYLSFGLPVIATDTPVFREALPANVVRLLREPASLGAAEFASELELSAELAHATPPGVVVKSIAHLHSHKVSQAFCAELGQHLGW</sequence>
<dbReference type="Pfam" id="PF00534">
    <property type="entry name" value="Glycos_transf_1"/>
    <property type="match status" value="1"/>
</dbReference>
<name>A0A1X7DMU2_9MICC</name>